<dbReference type="InterPro" id="IPR029016">
    <property type="entry name" value="GAF-like_dom_sf"/>
</dbReference>
<proteinExistence type="predicted"/>
<protein>
    <recommendedName>
        <fullName evidence="3">ANTAR domain-containing protein</fullName>
    </recommendedName>
</protein>
<dbReference type="PROSITE" id="PS50921">
    <property type="entry name" value="ANTAR"/>
    <property type="match status" value="1"/>
</dbReference>
<dbReference type="EMBL" id="CADCUK010000140">
    <property type="protein sequence ID" value="CAA9380107.1"/>
    <property type="molecule type" value="Genomic_DNA"/>
</dbReference>
<keyword evidence="2" id="KW-0804">Transcription</keyword>
<dbReference type="Gene3D" id="3.30.450.40">
    <property type="match status" value="1"/>
</dbReference>
<accession>A0A6J4NBI0</accession>
<dbReference type="AlphaFoldDB" id="A0A6J4NBI0"/>
<dbReference type="SMART" id="SM01012">
    <property type="entry name" value="ANTAR"/>
    <property type="match status" value="1"/>
</dbReference>
<dbReference type="InterPro" id="IPR036388">
    <property type="entry name" value="WH-like_DNA-bd_sf"/>
</dbReference>
<keyword evidence="1" id="KW-0805">Transcription regulation</keyword>
<dbReference type="Gene3D" id="1.10.10.10">
    <property type="entry name" value="Winged helix-like DNA-binding domain superfamily/Winged helix DNA-binding domain"/>
    <property type="match status" value="1"/>
</dbReference>
<dbReference type="GO" id="GO:0003723">
    <property type="term" value="F:RNA binding"/>
    <property type="evidence" value="ECO:0007669"/>
    <property type="project" value="InterPro"/>
</dbReference>
<evidence type="ECO:0000313" key="4">
    <source>
        <dbReference type="EMBL" id="CAA9380107.1"/>
    </source>
</evidence>
<evidence type="ECO:0000259" key="3">
    <source>
        <dbReference type="PROSITE" id="PS50921"/>
    </source>
</evidence>
<reference evidence="4" key="1">
    <citation type="submission" date="2020-02" db="EMBL/GenBank/DDBJ databases">
        <authorList>
            <person name="Meier V. D."/>
        </authorList>
    </citation>
    <scope>NUCLEOTIDE SEQUENCE</scope>
    <source>
        <strain evidence="4">AVDCRST_MAG47</strain>
    </source>
</reference>
<name>A0A6J4NBI0_9ACTN</name>
<gene>
    <name evidence="4" type="ORF">AVDCRST_MAG47-2083</name>
</gene>
<dbReference type="PIRSF" id="PIRSF036625">
    <property type="entry name" value="GAF_ANTAR"/>
    <property type="match status" value="1"/>
</dbReference>
<organism evidence="4">
    <name type="scientific">uncultured Nocardioidaceae bacterium</name>
    <dbReference type="NCBI Taxonomy" id="253824"/>
    <lineage>
        <taxon>Bacteria</taxon>
        <taxon>Bacillati</taxon>
        <taxon>Actinomycetota</taxon>
        <taxon>Actinomycetes</taxon>
        <taxon>Propionibacteriales</taxon>
        <taxon>Nocardioidaceae</taxon>
        <taxon>environmental samples</taxon>
    </lineage>
</organism>
<dbReference type="InterPro" id="IPR005561">
    <property type="entry name" value="ANTAR"/>
</dbReference>
<evidence type="ECO:0000256" key="2">
    <source>
        <dbReference type="ARBA" id="ARBA00023163"/>
    </source>
</evidence>
<dbReference type="InterPro" id="IPR012074">
    <property type="entry name" value="GAF_ANTAR"/>
</dbReference>
<sequence>MEEHLIAEAAEELAAALSPMELDRTLSRVTAAAVEALPDVDYASITVRHADGTLETVATTDPTLCDLDARQYELKEGPCFDAATSVDYISAPDLANDPRYQQYASAAVDRGILAQAGVRLFDAPTSQAALNLYSRRVGAFAEFESVAALFARQSADVIEYAREIQALNEAARTRDLVGRAVGIAMERYGLSDHRAFALLARLSQRHEVALPVVAQSILTASESRADD</sequence>
<evidence type="ECO:0000256" key="1">
    <source>
        <dbReference type="ARBA" id="ARBA00023015"/>
    </source>
</evidence>
<dbReference type="SUPFAM" id="SSF55781">
    <property type="entry name" value="GAF domain-like"/>
    <property type="match status" value="1"/>
</dbReference>
<dbReference type="Pfam" id="PF03861">
    <property type="entry name" value="ANTAR"/>
    <property type="match status" value="1"/>
</dbReference>
<feature type="domain" description="ANTAR" evidence="3">
    <location>
        <begin position="157"/>
        <end position="218"/>
    </location>
</feature>